<keyword evidence="10 11" id="KW-0998">Cell outer membrane</keyword>
<dbReference type="Gene3D" id="2.40.170.20">
    <property type="entry name" value="TonB-dependent receptor, beta-barrel domain"/>
    <property type="match status" value="1"/>
</dbReference>
<evidence type="ECO:0000256" key="6">
    <source>
        <dbReference type="ARBA" id="ARBA00023004"/>
    </source>
</evidence>
<dbReference type="Proteomes" id="UP000004263">
    <property type="component" value="Unassembled WGS sequence"/>
</dbReference>
<dbReference type="Pfam" id="PF07715">
    <property type="entry name" value="Plug"/>
    <property type="match status" value="1"/>
</dbReference>
<proteinExistence type="inferred from homology"/>
<dbReference type="HOGENOM" id="CLU_008287_15_2_6"/>
<comment type="caution">
    <text evidence="14">The sequence shown here is derived from an EMBL/GenBank/DDBJ whole genome shotgun (WGS) entry which is preliminary data.</text>
</comment>
<keyword evidence="6" id="KW-0408">Iron</keyword>
<evidence type="ECO:0000256" key="4">
    <source>
        <dbReference type="ARBA" id="ARBA00022496"/>
    </source>
</evidence>
<keyword evidence="15" id="KW-1185">Reference proteome</keyword>
<organism evidence="14 15">
    <name type="scientific">Bermanella marisrubri</name>
    <dbReference type="NCBI Taxonomy" id="207949"/>
    <lineage>
        <taxon>Bacteria</taxon>
        <taxon>Pseudomonadati</taxon>
        <taxon>Pseudomonadota</taxon>
        <taxon>Gammaproteobacteria</taxon>
        <taxon>Oceanospirillales</taxon>
        <taxon>Oceanospirillaceae</taxon>
        <taxon>Bermanella</taxon>
    </lineage>
</organism>
<dbReference type="GO" id="GO:0006826">
    <property type="term" value="P:iron ion transport"/>
    <property type="evidence" value="ECO:0007669"/>
    <property type="project" value="UniProtKB-KW"/>
</dbReference>
<evidence type="ECO:0000256" key="10">
    <source>
        <dbReference type="ARBA" id="ARBA00023237"/>
    </source>
</evidence>
<dbReference type="GO" id="GO:0009279">
    <property type="term" value="C:cell outer membrane"/>
    <property type="evidence" value="ECO:0007669"/>
    <property type="project" value="UniProtKB-SubCell"/>
</dbReference>
<evidence type="ECO:0000256" key="9">
    <source>
        <dbReference type="ARBA" id="ARBA00023136"/>
    </source>
</evidence>
<keyword evidence="5 11" id="KW-0812">Transmembrane</keyword>
<evidence type="ECO:0000256" key="1">
    <source>
        <dbReference type="ARBA" id="ARBA00004571"/>
    </source>
</evidence>
<dbReference type="PROSITE" id="PS52016">
    <property type="entry name" value="TONB_DEPENDENT_REC_3"/>
    <property type="match status" value="1"/>
</dbReference>
<sequence>MKHSLIPLLASITLANQSIASETINQTANQTELDAVKVTADFRQTDVMEIPSSITIVGSADIDNRNANHLEDVLALAPNMNFAGSSSRARYFQIRGIGERSQFIDPFNPSVGLLIDGVDMTGLGGAATLFDVKQVEILRGPQGTAFGANALAGAINIESNKPTEETEGYVEAKVGNYHSKGIGAAISGSLSENIQGRISLNKYESNGYITNAFLDRDDTNNIDEALLRAQLAWQINPDNDLSLTFFKADINNGYDAFSLDNTRVTYSDEPGEDTQDTNAISVKLQNRSNSFFILESQISASKTDSTYAYDDDWAYGTYIFNSDNPTYTPDPCDTSLGPCLADDDGYSGYDEYNRKSDRVSLDIRLLSTDKGRLFYNTTDWVLGVFAGNKTNELNRKYTFLSSPYTSEIETNSSAIYSELTSHVNDTTTMTYGLRIERSEYDFVDSNNIIEDDSETLWGGKISYETLVSGNSLAYATLSRGFKAGSVNRETELASELRRYDTEINHTVEAGIKSSLLKDQATTSISIFYTKREDQQIKQSYSYLEDGKPEFVDYYANAANGRNLGLEAQIFWKLNSKINIDAAVGILETELTDYNFESSDADDNIITVDKSDRAQAYAPSYTALLAGTYNLSSNIAFRLETELKDSFYYSASHDNKSESYQLWNASIHYKLKNIEMSIVGKNITDEDYAVKGFFFGNDPRDDYTAKVYEQKGNPALVSLNVKYNF</sequence>
<evidence type="ECO:0000256" key="11">
    <source>
        <dbReference type="PROSITE-ProRule" id="PRU01360"/>
    </source>
</evidence>
<keyword evidence="8" id="KW-0798">TonB box</keyword>
<keyword evidence="14" id="KW-0675">Receptor</keyword>
<dbReference type="PANTHER" id="PTHR32552:SF81">
    <property type="entry name" value="TONB-DEPENDENT OUTER MEMBRANE RECEPTOR"/>
    <property type="match status" value="1"/>
</dbReference>
<protein>
    <submittedName>
        <fullName evidence="14">TonB-dependent receptor</fullName>
    </submittedName>
</protein>
<dbReference type="InterPro" id="IPR012910">
    <property type="entry name" value="Plug_dom"/>
</dbReference>
<dbReference type="STRING" id="207949.RED65_08869"/>
<evidence type="ECO:0000313" key="14">
    <source>
        <dbReference type="EMBL" id="EAT13490.1"/>
    </source>
</evidence>
<name>Q1N6V2_9GAMM</name>
<keyword evidence="9 11" id="KW-0472">Membrane</keyword>
<keyword evidence="7" id="KW-0406">Ion transport</keyword>
<keyword evidence="3 11" id="KW-1134">Transmembrane beta strand</keyword>
<keyword evidence="4" id="KW-0410">Iron transport</keyword>
<dbReference type="AlphaFoldDB" id="Q1N6V2"/>
<accession>Q1N6V2</accession>
<evidence type="ECO:0000313" key="15">
    <source>
        <dbReference type="Proteomes" id="UP000004263"/>
    </source>
</evidence>
<gene>
    <name evidence="14" type="ORF">RED65_08869</name>
</gene>
<evidence type="ECO:0000256" key="7">
    <source>
        <dbReference type="ARBA" id="ARBA00023065"/>
    </source>
</evidence>
<dbReference type="InterPro" id="IPR039426">
    <property type="entry name" value="TonB-dep_rcpt-like"/>
</dbReference>
<dbReference type="EMBL" id="AAQH01000001">
    <property type="protein sequence ID" value="EAT13490.1"/>
    <property type="molecule type" value="Genomic_DNA"/>
</dbReference>
<keyword evidence="2 11" id="KW-0813">Transport</keyword>
<feature type="chain" id="PRO_5004194607" evidence="12">
    <location>
        <begin position="21"/>
        <end position="724"/>
    </location>
</feature>
<dbReference type="OrthoDB" id="127311at2"/>
<dbReference type="PANTHER" id="PTHR32552">
    <property type="entry name" value="FERRICHROME IRON RECEPTOR-RELATED"/>
    <property type="match status" value="1"/>
</dbReference>
<dbReference type="SUPFAM" id="SSF56935">
    <property type="entry name" value="Porins"/>
    <property type="match status" value="1"/>
</dbReference>
<evidence type="ECO:0000256" key="2">
    <source>
        <dbReference type="ARBA" id="ARBA00022448"/>
    </source>
</evidence>
<evidence type="ECO:0000256" key="8">
    <source>
        <dbReference type="ARBA" id="ARBA00023077"/>
    </source>
</evidence>
<comment type="subcellular location">
    <subcellularLocation>
        <location evidence="1 11">Cell outer membrane</location>
        <topology evidence="1 11">Multi-pass membrane protein</topology>
    </subcellularLocation>
</comment>
<feature type="domain" description="TonB-dependent receptor plug" evidence="13">
    <location>
        <begin position="47"/>
        <end position="154"/>
    </location>
</feature>
<evidence type="ECO:0000256" key="5">
    <source>
        <dbReference type="ARBA" id="ARBA00022692"/>
    </source>
</evidence>
<evidence type="ECO:0000256" key="12">
    <source>
        <dbReference type="SAM" id="SignalP"/>
    </source>
</evidence>
<keyword evidence="12" id="KW-0732">Signal</keyword>
<comment type="similarity">
    <text evidence="11">Belongs to the TonB-dependent receptor family.</text>
</comment>
<evidence type="ECO:0000259" key="13">
    <source>
        <dbReference type="Pfam" id="PF07715"/>
    </source>
</evidence>
<dbReference type="InterPro" id="IPR036942">
    <property type="entry name" value="Beta-barrel_TonB_sf"/>
</dbReference>
<feature type="signal peptide" evidence="12">
    <location>
        <begin position="1"/>
        <end position="20"/>
    </location>
</feature>
<reference evidence="14 15" key="1">
    <citation type="submission" date="2006-03" db="EMBL/GenBank/DDBJ databases">
        <authorList>
            <person name="Pinhassi J."/>
            <person name="Pedros-Alio C."/>
            <person name="Ferriera S."/>
            <person name="Johnson J."/>
            <person name="Kravitz S."/>
            <person name="Halpern A."/>
            <person name="Remington K."/>
            <person name="Beeson K."/>
            <person name="Tran B."/>
            <person name="Rogers Y.-H."/>
            <person name="Friedman R."/>
            <person name="Venter J.C."/>
        </authorList>
    </citation>
    <scope>NUCLEOTIDE SEQUENCE [LARGE SCALE GENOMIC DNA]</scope>
    <source>
        <strain evidence="14 15">RED65</strain>
    </source>
</reference>
<dbReference type="RefSeq" id="WP_007016911.1">
    <property type="nucleotide sequence ID" value="NZ_CH724113.1"/>
</dbReference>
<evidence type="ECO:0000256" key="3">
    <source>
        <dbReference type="ARBA" id="ARBA00022452"/>
    </source>
</evidence>